<keyword evidence="2" id="KW-1185">Reference proteome</keyword>
<accession>A0A9D4ZC78</accession>
<organism evidence="1 2">
    <name type="scientific">Adiantum capillus-veneris</name>
    <name type="common">Maidenhair fern</name>
    <dbReference type="NCBI Taxonomy" id="13818"/>
    <lineage>
        <taxon>Eukaryota</taxon>
        <taxon>Viridiplantae</taxon>
        <taxon>Streptophyta</taxon>
        <taxon>Embryophyta</taxon>
        <taxon>Tracheophyta</taxon>
        <taxon>Polypodiopsida</taxon>
        <taxon>Polypodiidae</taxon>
        <taxon>Polypodiales</taxon>
        <taxon>Pteridineae</taxon>
        <taxon>Pteridaceae</taxon>
        <taxon>Vittarioideae</taxon>
        <taxon>Adiantum</taxon>
    </lineage>
</organism>
<name>A0A9D4ZC78_ADICA</name>
<dbReference type="Proteomes" id="UP000886520">
    <property type="component" value="Chromosome 17"/>
</dbReference>
<proteinExistence type="predicted"/>
<comment type="caution">
    <text evidence="1">The sequence shown here is derived from an EMBL/GenBank/DDBJ whole genome shotgun (WGS) entry which is preliminary data.</text>
</comment>
<gene>
    <name evidence="1" type="ORF">GOP47_0017874</name>
</gene>
<reference evidence="1" key="1">
    <citation type="submission" date="2021-01" db="EMBL/GenBank/DDBJ databases">
        <title>Adiantum capillus-veneris genome.</title>
        <authorList>
            <person name="Fang Y."/>
            <person name="Liao Q."/>
        </authorList>
    </citation>
    <scope>NUCLEOTIDE SEQUENCE</scope>
    <source>
        <strain evidence="1">H3</strain>
        <tissue evidence="1">Leaf</tissue>
    </source>
</reference>
<sequence>MQQATGVWRSMSVDKKGAGQWRIKEVRLMRTTKGWQAGQSLQKRIEEQPPQTVGRVDVHAVAKEEPTPHGALSSREVAIGVVGSVISRASYCVEWCPCVEDAKVWLQDYGLFLLESGLSKEEGVAQA</sequence>
<evidence type="ECO:0000313" key="2">
    <source>
        <dbReference type="Proteomes" id="UP000886520"/>
    </source>
</evidence>
<protein>
    <submittedName>
        <fullName evidence="1">Uncharacterized protein</fullName>
    </submittedName>
</protein>
<dbReference type="AlphaFoldDB" id="A0A9D4ZC78"/>
<evidence type="ECO:0000313" key="1">
    <source>
        <dbReference type="EMBL" id="KAI5067346.1"/>
    </source>
</evidence>
<dbReference type="EMBL" id="JABFUD020000017">
    <property type="protein sequence ID" value="KAI5067346.1"/>
    <property type="molecule type" value="Genomic_DNA"/>
</dbReference>
<feature type="non-terminal residue" evidence="1">
    <location>
        <position position="1"/>
    </location>
</feature>